<name>A0A0F9F6R4_9ZZZZ</name>
<comment type="caution">
    <text evidence="3">The sequence shown here is derived from an EMBL/GenBank/DDBJ whole genome shotgun (WGS) entry which is preliminary data.</text>
</comment>
<protein>
    <recommendedName>
        <fullName evidence="4">Portal protein</fullName>
    </recommendedName>
</protein>
<evidence type="ECO:0000256" key="2">
    <source>
        <dbReference type="SAM" id="MobiDB-lite"/>
    </source>
</evidence>
<sequence length="646" mass="74743">NSLQSVWIKGKKVRQLTNHLLGNLVNQLENKEIVAKNLSKKASNVKTRMLDDLMLKYDQQMLKVFKDMEEMGITFAPAGDRTFKSKEEIERFINYEWKDNYELLAIDTAKYLEEINDANSMYIQDFNDYLPADYCATFHYVENGRVKMRNIPFYNLIWDNTSNDPFNRKMKFVGFVERLTPQELFTKYPELGNKSVYGNAKEEIKVMAKDGDKRNAHQDLYNTSNITWLSYQDDTMYISVATMFWIGQHDLKYKEVKENDIIKYKKISDDTEAGEYIIDDVYKGTIIGNKWIVDYGLQNNVIRPKKNPSDPELPIKVLKGQSILGEGLSIIGTISDNQDRMDAYRFKIMEMVGKDAGKTYIIYGDKLGETVNAPELMTDLKAMGIHTMTPTGEDPDGRIQDPIKLVDLSLNPTVMRYVELFNEEERIMEEIMNIPKIALGQQQTYIGLGTQKGTIAQSTLGLSIMYRNFVKYNEINLQYSINLAKLVYTDPKSEAPFVVGDRGIQFLKWLKEYRYEDILLFIKTKDIIDEKGKERLLAIAQALSQNQQIDILDYLKIEMATNRTELYNELDYSARKRKRENIQSQKAATQREDVNQEKELQGKAEIAALKEVAQDDRSGMEVQERVVRELIKADSKNPTKELPVKK</sequence>
<dbReference type="AlphaFoldDB" id="A0A0F9F6R4"/>
<feature type="compositionally biased region" description="Basic and acidic residues" evidence="2">
    <location>
        <begin position="589"/>
        <end position="599"/>
    </location>
</feature>
<organism evidence="3">
    <name type="scientific">marine sediment metagenome</name>
    <dbReference type="NCBI Taxonomy" id="412755"/>
    <lineage>
        <taxon>unclassified sequences</taxon>
        <taxon>metagenomes</taxon>
        <taxon>ecological metagenomes</taxon>
    </lineage>
</organism>
<feature type="region of interest" description="Disordered" evidence="2">
    <location>
        <begin position="578"/>
        <end position="599"/>
    </location>
</feature>
<gene>
    <name evidence="3" type="ORF">LCGC14_1989350</name>
</gene>
<keyword evidence="1" id="KW-0175">Coiled coil</keyword>
<evidence type="ECO:0000256" key="1">
    <source>
        <dbReference type="SAM" id="Coils"/>
    </source>
</evidence>
<proteinExistence type="predicted"/>
<feature type="non-terminal residue" evidence="3">
    <location>
        <position position="1"/>
    </location>
</feature>
<evidence type="ECO:0008006" key="4">
    <source>
        <dbReference type="Google" id="ProtNLM"/>
    </source>
</evidence>
<evidence type="ECO:0000313" key="3">
    <source>
        <dbReference type="EMBL" id="KKL81978.1"/>
    </source>
</evidence>
<reference evidence="3" key="1">
    <citation type="journal article" date="2015" name="Nature">
        <title>Complex archaea that bridge the gap between prokaryotes and eukaryotes.</title>
        <authorList>
            <person name="Spang A."/>
            <person name="Saw J.H."/>
            <person name="Jorgensen S.L."/>
            <person name="Zaremba-Niedzwiedzka K."/>
            <person name="Martijn J."/>
            <person name="Lind A.E."/>
            <person name="van Eijk R."/>
            <person name="Schleper C."/>
            <person name="Guy L."/>
            <person name="Ettema T.J."/>
        </authorList>
    </citation>
    <scope>NUCLEOTIDE SEQUENCE</scope>
</reference>
<accession>A0A0F9F6R4</accession>
<dbReference type="EMBL" id="LAZR01022406">
    <property type="protein sequence ID" value="KKL81978.1"/>
    <property type="molecule type" value="Genomic_DNA"/>
</dbReference>
<feature type="coiled-coil region" evidence="1">
    <location>
        <begin position="21"/>
        <end position="48"/>
    </location>
</feature>